<dbReference type="KEGG" id="naer:MJ1_0054"/>
<dbReference type="InterPro" id="IPR002803">
    <property type="entry name" value="FBPase_V"/>
</dbReference>
<feature type="binding site" evidence="15">
    <location>
        <position position="240"/>
    </location>
    <ligand>
        <name>Mg(2+)</name>
        <dbReference type="ChEBI" id="CHEBI:18420"/>
        <label>2</label>
    </ligand>
</feature>
<comment type="similarity">
    <text evidence="4 15">Belongs to the FBP aldolase/phosphatase family.</text>
</comment>
<feature type="binding site" description="in other chain" evidence="15">
    <location>
        <position position="293"/>
    </location>
    <ligand>
        <name>beta-D-fructose 1,6-bisphosphate</name>
        <dbReference type="ChEBI" id="CHEBI:32966"/>
        <note>ligand shared between dimeric partners</note>
    </ligand>
</feature>
<feature type="binding site" evidence="15">
    <location>
        <position position="238"/>
    </location>
    <ligand>
        <name>Mg(2+)</name>
        <dbReference type="ChEBI" id="CHEBI:18420"/>
        <label>3</label>
    </ligand>
</feature>
<feature type="binding site" evidence="15">
    <location>
        <position position="293"/>
    </location>
    <ligand>
        <name>dihydroxyacetone phosphate</name>
        <dbReference type="ChEBI" id="CHEBI:57642"/>
    </ligand>
</feature>
<dbReference type="Pfam" id="PF01950">
    <property type="entry name" value="FBPase_3"/>
    <property type="match status" value="1"/>
</dbReference>
<feature type="binding site" description="in other chain" evidence="15">
    <location>
        <begin position="106"/>
        <end position="107"/>
    </location>
    <ligand>
        <name>beta-D-fructose 1,6-bisphosphate</name>
        <dbReference type="ChEBI" id="CHEBI:32966"/>
        <note>ligand shared between dimeric partners</note>
    </ligand>
</feature>
<feature type="binding site" evidence="15">
    <location>
        <position position="15"/>
    </location>
    <ligand>
        <name>Mg(2+)</name>
        <dbReference type="ChEBI" id="CHEBI:18420"/>
        <label>1</label>
    </ligand>
</feature>
<evidence type="ECO:0000256" key="1">
    <source>
        <dbReference type="ARBA" id="ARBA00001273"/>
    </source>
</evidence>
<feature type="binding site" evidence="15">
    <location>
        <position position="56"/>
    </location>
    <ligand>
        <name>Mg(2+)</name>
        <dbReference type="ChEBI" id="CHEBI:18420"/>
        <label>2</label>
    </ligand>
</feature>
<feature type="binding site" evidence="15">
    <location>
        <position position="134"/>
    </location>
    <ligand>
        <name>Mg(2+)</name>
        <dbReference type="ChEBI" id="CHEBI:18420"/>
        <label>2</label>
    </ligand>
</feature>
<feature type="binding site" evidence="15">
    <location>
        <position position="239"/>
    </location>
    <ligand>
        <name>Mg(2+)</name>
        <dbReference type="ChEBI" id="CHEBI:18420"/>
        <label>3</label>
    </ligand>
</feature>
<evidence type="ECO:0000256" key="7">
    <source>
        <dbReference type="ARBA" id="ARBA00018635"/>
    </source>
</evidence>
<feature type="active site" description="Schiff-base intermediate with DHAP; for FBP aldolase activity" evidence="15">
    <location>
        <position position="238"/>
    </location>
</feature>
<feature type="binding site" evidence="15">
    <location>
        <position position="55"/>
    </location>
    <ligand>
        <name>Mg(2+)</name>
        <dbReference type="ChEBI" id="CHEBI:18420"/>
        <label>1</label>
    </ligand>
</feature>
<comment type="domain">
    <text evidence="15">Consists of a single catalytic domain, but remodels its active-site architecture via a large structural change to exhibit dual activities.</text>
</comment>
<gene>
    <name evidence="15" type="primary">fbp</name>
    <name evidence="16" type="ORF">MJ1_0054</name>
</gene>
<evidence type="ECO:0000256" key="15">
    <source>
        <dbReference type="HAMAP-Rule" id="MF_02067"/>
    </source>
</evidence>
<feature type="binding site" evidence="15">
    <location>
        <position position="240"/>
    </location>
    <ligand>
        <name>Mg(2+)</name>
        <dbReference type="ChEBI" id="CHEBI:18420"/>
        <label>3</label>
    </ligand>
</feature>
<keyword evidence="10 15" id="KW-0378">Hydrolase</keyword>
<evidence type="ECO:0000256" key="4">
    <source>
        <dbReference type="ARBA" id="ARBA00010693"/>
    </source>
</evidence>
<feature type="binding site" description="in other chain" evidence="15">
    <location>
        <position position="272"/>
    </location>
    <ligand>
        <name>beta-D-fructose 1,6-bisphosphate</name>
        <dbReference type="ChEBI" id="CHEBI:32966"/>
        <note>ligand shared between dimeric partners</note>
    </ligand>
</feature>
<name>A0A915SJT1_9ARCH</name>
<feature type="binding site" evidence="15">
    <location>
        <position position="272"/>
    </location>
    <ligand>
        <name>dihydroxyacetone phosphate</name>
        <dbReference type="ChEBI" id="CHEBI:57642"/>
    </ligand>
</feature>
<accession>A0A915SJT1</accession>
<sequence length="371" mass="41635">MAEGEKVTISVIKADTGSLVGNHIVPPIFEETAEDILEDSVDEIILDYHVTHVGDDMSLILLHNKGEDNPEVHGLAWKIFQKTTKIAKDMGLYGAGEDLLSEDFKGNIKNMGPGVAEMTINVRQTEPIFVFAADKTEAGAFNYPLFQMFANPFNTPGLIIDPAMHMGFKFEIWDLDNHKKIYLSAPEDLYDILSLIGSIKYVIKRIYPRQGHKIPENEPVAVTSTERLNAEAGKYVGKDDPVMIVRSQKGLPAAGEVLEAFSFPYMVDGWMRGFHWGPLMPVSVKDAKATRFDGPARVISLGFQVKNGKLYGPEDMFDDPAFDLTRNKAMEITDYIRRHGPFEPHRVSSELAQYTTLPKILEKLKDRFQDI</sequence>
<comment type="caution">
    <text evidence="15">Lacks conserved residue(s) required for the propagation of feature annotation.</text>
</comment>
<evidence type="ECO:0000313" key="16">
    <source>
        <dbReference type="EMBL" id="BBL45233.1"/>
    </source>
</evidence>
<dbReference type="GO" id="GO:0006094">
    <property type="term" value="P:gluconeogenesis"/>
    <property type="evidence" value="ECO:0007669"/>
    <property type="project" value="UniProtKB-UniRule"/>
</dbReference>
<evidence type="ECO:0000256" key="14">
    <source>
        <dbReference type="ARBA" id="ARBA00023277"/>
    </source>
</evidence>
<dbReference type="SUPFAM" id="SSF111249">
    <property type="entry name" value="Sulfolobus fructose-1,6-bisphosphatase-like"/>
    <property type="match status" value="1"/>
</dbReference>
<dbReference type="AlphaFoldDB" id="A0A915SJT1"/>
<evidence type="ECO:0000256" key="8">
    <source>
        <dbReference type="ARBA" id="ARBA00022432"/>
    </source>
</evidence>
<protein>
    <recommendedName>
        <fullName evidence="7 15">Fructose-1,6-bisphosphate aldolase/phosphatase</fullName>
        <shortName evidence="15">FBP A/P</shortName>
        <shortName evidence="15">FBP aldolase/phosphatase</shortName>
        <ecNumber evidence="6 15">3.1.3.11</ecNumber>
        <ecNumber evidence="15">4.1.2.13</ecNumber>
    </recommendedName>
</protein>
<evidence type="ECO:0000256" key="13">
    <source>
        <dbReference type="ARBA" id="ARBA00023270"/>
    </source>
</evidence>
<organism evidence="16 17">
    <name type="scientific">Nanobdella aerobiophila</name>
    <dbReference type="NCBI Taxonomy" id="2586965"/>
    <lineage>
        <taxon>Archaea</taxon>
        <taxon>Nanobdellota</taxon>
        <taxon>Nanobdellia</taxon>
        <taxon>Nanobdellales</taxon>
        <taxon>Nanobdellaceae</taxon>
        <taxon>Nanobdella</taxon>
    </lineage>
</organism>
<feature type="binding site" description="in other chain" evidence="15">
    <location>
        <position position="135"/>
    </location>
    <ligand>
        <name>beta-D-fructose 1,6-bisphosphate</name>
        <dbReference type="ChEBI" id="CHEBI:32966"/>
        <note>ligand shared between dimeric partners</note>
    </ligand>
</feature>
<feature type="binding site" evidence="15">
    <location>
        <begin position="248"/>
        <end position="249"/>
    </location>
    <ligand>
        <name>beta-D-fructose 1,6-bisphosphate</name>
        <dbReference type="ChEBI" id="CHEBI:32966"/>
        <note>ligand shared between dimeric partners</note>
    </ligand>
</feature>
<keyword evidence="8 15" id="KW-0312">Gluconeogenesis</keyword>
<keyword evidence="13 15" id="KW-0704">Schiff base</keyword>
<keyword evidence="12 15" id="KW-0456">Lyase</keyword>
<feature type="active site" description="Proton acceptor; for FBP phosphatase activity" evidence="15">
    <location>
        <position position="15"/>
    </location>
</feature>
<dbReference type="PANTHER" id="PTHR38341:SF1">
    <property type="entry name" value="FRUCTOSE-1,6-BISPHOSPHATE ALDOLASE_PHOSPHATASE"/>
    <property type="match status" value="1"/>
</dbReference>
<dbReference type="GO" id="GO:0042132">
    <property type="term" value="F:fructose 1,6-bisphosphate 1-phosphatase activity"/>
    <property type="evidence" value="ECO:0007669"/>
    <property type="project" value="UniProtKB-UniRule"/>
</dbReference>
<dbReference type="InterPro" id="IPR036076">
    <property type="entry name" value="FBPase_V_sf"/>
</dbReference>
<comment type="pathway">
    <text evidence="3 15">Carbohydrate biosynthesis; gluconeogenesis.</text>
</comment>
<dbReference type="EMBL" id="AP019769">
    <property type="protein sequence ID" value="BBL45233.1"/>
    <property type="molecule type" value="Genomic_DNA"/>
</dbReference>
<reference evidence="17" key="1">
    <citation type="journal article" date="2022" name="Int. J. Syst. Evol. Microbiol.">
        <title>Nanobdella aerobiophila gen. nov., sp. nov., a thermoacidophilic, obligate ectosymbiotic archaeon, and proposal of Nanobdellaceae fam. nov., Nanobdellales ord. nov. and Nanobdellia class. nov.</title>
        <authorList>
            <person name="Kato S."/>
            <person name="Ogasawara A."/>
            <person name="Itoh T."/>
            <person name="Sakai H.D."/>
            <person name="Shimizu M."/>
            <person name="Yuki M."/>
            <person name="Kaneko M."/>
            <person name="Takashina T."/>
            <person name="Ohkuma M."/>
        </authorList>
    </citation>
    <scope>NUCLEOTIDE SEQUENCE [LARGE SCALE GENOMIC DNA]</scope>
    <source>
        <strain evidence="17">MJ1</strain>
    </source>
</reference>
<evidence type="ECO:0000256" key="9">
    <source>
        <dbReference type="ARBA" id="ARBA00022723"/>
    </source>
</evidence>
<feature type="binding site" evidence="15">
    <location>
        <position position="135"/>
    </location>
    <ligand>
        <name>dihydroxyacetone phosphate</name>
        <dbReference type="ChEBI" id="CHEBI:57642"/>
    </ligand>
</feature>
<comment type="catalytic activity">
    <reaction evidence="15">
        <text>beta-D-fructose 1,6-bisphosphate = D-glyceraldehyde 3-phosphate + dihydroxyacetone phosphate</text>
        <dbReference type="Rhea" id="RHEA:14729"/>
        <dbReference type="ChEBI" id="CHEBI:32966"/>
        <dbReference type="ChEBI" id="CHEBI:57642"/>
        <dbReference type="ChEBI" id="CHEBI:59776"/>
        <dbReference type="EC" id="4.1.2.13"/>
    </reaction>
</comment>
<dbReference type="PANTHER" id="PTHR38341">
    <property type="entry name" value="FRUCTOSE-1,6-BISPHOSPHATE ALDOLASE/PHOSPHATASE"/>
    <property type="match status" value="1"/>
</dbReference>
<feature type="binding site" evidence="15">
    <location>
        <position position="55"/>
    </location>
    <ligand>
        <name>Mg(2+)</name>
        <dbReference type="ChEBI" id="CHEBI:18420"/>
        <label>2</label>
    </ligand>
</feature>
<dbReference type="GO" id="GO:0004332">
    <property type="term" value="F:fructose-bisphosphate aldolase activity"/>
    <property type="evidence" value="ECO:0007669"/>
    <property type="project" value="UniProtKB-UniRule"/>
</dbReference>
<dbReference type="GO" id="GO:0000287">
    <property type="term" value="F:magnesium ion binding"/>
    <property type="evidence" value="ECO:0007669"/>
    <property type="project" value="UniProtKB-UniRule"/>
</dbReference>
<comment type="function">
    <text evidence="15">Catalyzes two subsequent steps in gluconeogenesis: the aldol condensation of dihydroxyacetone phosphate (DHAP) and glyceraldehyde-3-phosphate (GA3P) to fructose-1,6-bisphosphate (FBP), and the dephosphorylation of FBP to fructose-6-phosphate (F6P).</text>
</comment>
<evidence type="ECO:0000256" key="3">
    <source>
        <dbReference type="ARBA" id="ARBA00004742"/>
    </source>
</evidence>
<feature type="binding site" evidence="15">
    <location>
        <position position="239"/>
    </location>
    <ligand>
        <name>Mg(2+)</name>
        <dbReference type="ChEBI" id="CHEBI:18420"/>
        <label>4</label>
    </ligand>
</feature>
<dbReference type="GeneID" id="74568006"/>
<feature type="binding site" description="in other chain" evidence="15">
    <location>
        <position position="93"/>
    </location>
    <ligand>
        <name>beta-D-fructose 1,6-bisphosphate</name>
        <dbReference type="ChEBI" id="CHEBI:32966"/>
        <note>ligand shared between dimeric partners</note>
    </ligand>
</feature>
<evidence type="ECO:0000256" key="6">
    <source>
        <dbReference type="ARBA" id="ARBA00013093"/>
    </source>
</evidence>
<dbReference type="PIRSF" id="PIRSF015647">
    <property type="entry name" value="FBPtase_archl"/>
    <property type="match status" value="1"/>
</dbReference>
<dbReference type="EC" id="3.1.3.11" evidence="6 15"/>
<dbReference type="HAMAP" id="MF_02067">
    <property type="entry name" value="FBP_aldolase_phosphatase"/>
    <property type="match status" value="1"/>
</dbReference>
<evidence type="ECO:0000313" key="17">
    <source>
        <dbReference type="Proteomes" id="UP001055553"/>
    </source>
</evidence>
<comment type="subunit">
    <text evidence="5 15">Homooctamer; dimer of tetramers.</text>
</comment>
<evidence type="ECO:0000256" key="2">
    <source>
        <dbReference type="ARBA" id="ARBA00001946"/>
    </source>
</evidence>
<dbReference type="Proteomes" id="UP001055553">
    <property type="component" value="Chromosome"/>
</dbReference>
<comment type="catalytic activity">
    <reaction evidence="1 15">
        <text>beta-D-fructose 1,6-bisphosphate + H2O = beta-D-fructose 6-phosphate + phosphate</text>
        <dbReference type="Rhea" id="RHEA:11064"/>
        <dbReference type="ChEBI" id="CHEBI:15377"/>
        <dbReference type="ChEBI" id="CHEBI:32966"/>
        <dbReference type="ChEBI" id="CHEBI:43474"/>
        <dbReference type="ChEBI" id="CHEBI:57634"/>
        <dbReference type="EC" id="3.1.3.11"/>
    </reaction>
</comment>
<keyword evidence="17" id="KW-1185">Reference proteome</keyword>
<proteinExistence type="inferred from homology"/>
<keyword evidence="11 15" id="KW-0460">Magnesium</keyword>
<comment type="cofactor">
    <cofactor evidence="2 15">
        <name>Mg(2+)</name>
        <dbReference type="ChEBI" id="CHEBI:18420"/>
    </cofactor>
</comment>
<dbReference type="RefSeq" id="WP_258393275.1">
    <property type="nucleotide sequence ID" value="NZ_AP019769.1"/>
</dbReference>
<evidence type="ECO:0000256" key="11">
    <source>
        <dbReference type="ARBA" id="ARBA00022842"/>
    </source>
</evidence>
<feature type="binding site" description="in other chain" evidence="15">
    <location>
        <position position="354"/>
    </location>
    <ligand>
        <name>beta-D-fructose 1,6-bisphosphate</name>
        <dbReference type="ChEBI" id="CHEBI:32966"/>
        <note>ligand shared between dimeric partners</note>
    </ligand>
</feature>
<feature type="active site" description="Proton donor/acceptor; for FBP aldolase activity" evidence="15">
    <location>
        <position position="235"/>
    </location>
</feature>
<dbReference type="EC" id="4.1.2.13" evidence="15"/>
<evidence type="ECO:0000256" key="5">
    <source>
        <dbReference type="ARBA" id="ARBA00011820"/>
    </source>
</evidence>
<keyword evidence="9 15" id="KW-0479">Metal-binding</keyword>
<keyword evidence="14 15" id="KW-0119">Carbohydrate metabolism</keyword>
<evidence type="ECO:0000256" key="12">
    <source>
        <dbReference type="ARBA" id="ARBA00023239"/>
    </source>
</evidence>
<evidence type="ECO:0000256" key="10">
    <source>
        <dbReference type="ARBA" id="ARBA00022801"/>
    </source>
</evidence>